<sequence length="64" mass="7044">MPHNRPVLLGTFLDDTPRALIKMPSGQTHMLETGALLNGDEILVIEDGRIALDHNGTARWLTIP</sequence>
<gene>
    <name evidence="1" type="ORF">ATO11_15485</name>
</gene>
<evidence type="ECO:0000313" key="2">
    <source>
        <dbReference type="Proteomes" id="UP000036938"/>
    </source>
</evidence>
<dbReference type="EMBL" id="AQQZ01000007">
    <property type="protein sequence ID" value="KNG92932.1"/>
    <property type="molecule type" value="Genomic_DNA"/>
</dbReference>
<comment type="caution">
    <text evidence="1">The sequence shown here is derived from an EMBL/GenBank/DDBJ whole genome shotgun (WGS) entry which is preliminary data.</text>
</comment>
<dbReference type="Proteomes" id="UP000036938">
    <property type="component" value="Unassembled WGS sequence"/>
</dbReference>
<dbReference type="STRING" id="1317121.ATO11_15485"/>
<protein>
    <submittedName>
        <fullName evidence="1">Uncharacterized protein</fullName>
    </submittedName>
</protein>
<evidence type="ECO:0000313" key="1">
    <source>
        <dbReference type="EMBL" id="KNG92932.1"/>
    </source>
</evidence>
<accession>A0A0L1JMK0</accession>
<dbReference type="AlphaFoldDB" id="A0A0L1JMK0"/>
<reference evidence="1 2" key="1">
    <citation type="journal article" date="2015" name="Int. J. Syst. Evol. Microbiol.">
        <title>Aestuariivita atlantica sp. nov., isolated from deep sea sediment of the Atlantic Ocean.</title>
        <authorList>
            <person name="Li G."/>
            <person name="Lai Q."/>
            <person name="Du Y."/>
            <person name="Liu X."/>
            <person name="Sun F."/>
            <person name="Shao Z."/>
        </authorList>
    </citation>
    <scope>NUCLEOTIDE SEQUENCE [LARGE SCALE GENOMIC DNA]</scope>
    <source>
        <strain evidence="1 2">22II-S11-z3</strain>
    </source>
</reference>
<name>A0A0L1JMK0_9RHOB</name>
<keyword evidence="2" id="KW-1185">Reference proteome</keyword>
<organism evidence="1 2">
    <name type="scientific">Pseudaestuariivita atlantica</name>
    <dbReference type="NCBI Taxonomy" id="1317121"/>
    <lineage>
        <taxon>Bacteria</taxon>
        <taxon>Pseudomonadati</taxon>
        <taxon>Pseudomonadota</taxon>
        <taxon>Alphaproteobacteria</taxon>
        <taxon>Rhodobacterales</taxon>
        <taxon>Paracoccaceae</taxon>
        <taxon>Pseudaestuariivita</taxon>
    </lineage>
</organism>
<proteinExistence type="predicted"/>